<evidence type="ECO:0000313" key="1">
    <source>
        <dbReference type="EMBL" id="EAQ49747.1"/>
    </source>
</evidence>
<protein>
    <submittedName>
        <fullName evidence="1">Uncharacterized protein</fullName>
    </submittedName>
</protein>
<organism evidence="1 2">
    <name type="scientific">Leeuwenhoekiella blandensis (strain CECT 7118 / CCUG 51940 / KCTC 22103 / MED217)</name>
    <name type="common">Flavobacterium sp. (strain MED217)</name>
    <dbReference type="NCBI Taxonomy" id="398720"/>
    <lineage>
        <taxon>Bacteria</taxon>
        <taxon>Pseudomonadati</taxon>
        <taxon>Bacteroidota</taxon>
        <taxon>Flavobacteriia</taxon>
        <taxon>Flavobacteriales</taxon>
        <taxon>Flavobacteriaceae</taxon>
        <taxon>Leeuwenhoekiella</taxon>
    </lineage>
</organism>
<name>A3XL28_LEEBM</name>
<gene>
    <name evidence="1" type="ORF">MED217_01315</name>
</gene>
<dbReference type="HOGENOM" id="CLU_1794076_0_0_10"/>
<keyword evidence="2" id="KW-1185">Reference proteome</keyword>
<reference evidence="1 2" key="1">
    <citation type="journal article" date="2007" name="Nature">
        <title>Light stimulates growth of proteorhodopsin-containing marine Flavobacteria.</title>
        <authorList>
            <person name="Gomez-Consarnau L."/>
            <person name="Gonzalez J.M."/>
            <person name="Coll-Llado M."/>
            <person name="Gourdon P."/>
            <person name="Pascher T."/>
            <person name="Neutze R."/>
            <person name="Pedros-Alio C."/>
            <person name="Pinhassi J."/>
        </authorList>
    </citation>
    <scope>NUCLEOTIDE SEQUENCE [LARGE SCALE GENOMIC DNA]</scope>
    <source>
        <strain evidence="1 2">MED217</strain>
    </source>
</reference>
<dbReference type="AlphaFoldDB" id="A3XL28"/>
<dbReference type="eggNOG" id="ENOG5030RX5">
    <property type="taxonomic scope" value="Bacteria"/>
</dbReference>
<dbReference type="STRING" id="398720.MED217_01315"/>
<sequence length="144" mass="16675">MNKSMLRSILLSCGTALLALLYILAPLHQFVLEAAHDLEHEFDHITQSEHQHDFFSAEELLAEAGHDHRTLEYIKQVLEPFEDDLKKEQEKEKPTPKKVDKHLRFEYAVASPVVVQHFIKRQFDRRTAIHNALPVLQPVPPPEV</sequence>
<dbReference type="Proteomes" id="UP000001601">
    <property type="component" value="Unassembled WGS sequence"/>
</dbReference>
<comment type="caution">
    <text evidence="1">The sequence shown here is derived from an EMBL/GenBank/DDBJ whole genome shotgun (WGS) entry which is preliminary data.</text>
</comment>
<proteinExistence type="predicted"/>
<evidence type="ECO:0000313" key="2">
    <source>
        <dbReference type="Proteomes" id="UP000001601"/>
    </source>
</evidence>
<dbReference type="EMBL" id="AANC01000003">
    <property type="protein sequence ID" value="EAQ49747.1"/>
    <property type="molecule type" value="Genomic_DNA"/>
</dbReference>
<accession>A3XL28</accession>